<protein>
    <submittedName>
        <fullName evidence="2">Uncharacterized protein</fullName>
    </submittedName>
</protein>
<reference evidence="2 3" key="1">
    <citation type="submission" date="2018-05" db="EMBL/GenBank/DDBJ databases">
        <title>Complete Genome Sequences of Extremely Thermoacidophilic, Metal-Mobilizing Type-Strain Members of the Archaeal Family Sulfolobaceae: Acidianus brierleyi DSM-1651T, Acidianus sulfidivorans DSM-18786T, Metallosphaera hakonensis DSM-7519T, and Metallosphaera prunae DSM-10039T.</title>
        <authorList>
            <person name="Counts J.A."/>
            <person name="Kelly R.M."/>
        </authorList>
    </citation>
    <scope>NUCLEOTIDE SEQUENCE [LARGE SCALE GENOMIC DNA]</scope>
    <source>
        <strain evidence="2 3">DSM 1651</strain>
    </source>
</reference>
<keyword evidence="1" id="KW-0472">Membrane</keyword>
<sequence>MLSKNSLLWFLGGLLAGIGYIFGVFYLMITKKDPSRWLGLMLFLGPFGSIMLYFLCRNEHKDIATLSMYLFYGFLVWIPIALLLGINPLYQIFGYIHGWLGS</sequence>
<evidence type="ECO:0000313" key="3">
    <source>
        <dbReference type="Proteomes" id="UP000248044"/>
    </source>
</evidence>
<dbReference type="OrthoDB" id="38361at2157"/>
<evidence type="ECO:0000256" key="1">
    <source>
        <dbReference type="SAM" id="Phobius"/>
    </source>
</evidence>
<evidence type="ECO:0000313" key="2">
    <source>
        <dbReference type="EMBL" id="AWR93862.1"/>
    </source>
</evidence>
<feature type="transmembrane region" description="Helical" evidence="1">
    <location>
        <begin position="7"/>
        <end position="29"/>
    </location>
</feature>
<keyword evidence="1" id="KW-1133">Transmembrane helix</keyword>
<dbReference type="EMBL" id="CP029289">
    <property type="protein sequence ID" value="AWR93862.1"/>
    <property type="molecule type" value="Genomic_DNA"/>
</dbReference>
<dbReference type="GeneID" id="36831239"/>
<feature type="transmembrane region" description="Helical" evidence="1">
    <location>
        <begin position="35"/>
        <end position="56"/>
    </location>
</feature>
<dbReference type="KEGG" id="abri:DFR85_03745"/>
<name>A0A2U9ICW5_9CREN</name>
<dbReference type="AlphaFoldDB" id="A0A2U9ICW5"/>
<gene>
    <name evidence="2" type="ORF">DFR85_03745</name>
</gene>
<feature type="transmembrane region" description="Helical" evidence="1">
    <location>
        <begin position="68"/>
        <end position="90"/>
    </location>
</feature>
<proteinExistence type="predicted"/>
<dbReference type="RefSeq" id="WP_110269746.1">
    <property type="nucleotide sequence ID" value="NZ_CP029289.2"/>
</dbReference>
<dbReference type="Proteomes" id="UP000248044">
    <property type="component" value="Chromosome"/>
</dbReference>
<organism evidence="2 3">
    <name type="scientific">Acidianus brierleyi</name>
    <dbReference type="NCBI Taxonomy" id="41673"/>
    <lineage>
        <taxon>Archaea</taxon>
        <taxon>Thermoproteota</taxon>
        <taxon>Thermoprotei</taxon>
        <taxon>Sulfolobales</taxon>
        <taxon>Sulfolobaceae</taxon>
        <taxon>Acidianus</taxon>
    </lineage>
</organism>
<accession>A0A2U9ICW5</accession>
<keyword evidence="1" id="KW-0812">Transmembrane</keyword>
<keyword evidence="3" id="KW-1185">Reference proteome</keyword>